<organism evidence="5 6">
    <name type="scientific">Pomacea canaliculata</name>
    <name type="common">Golden apple snail</name>
    <dbReference type="NCBI Taxonomy" id="400727"/>
    <lineage>
        <taxon>Eukaryota</taxon>
        <taxon>Metazoa</taxon>
        <taxon>Spiralia</taxon>
        <taxon>Lophotrochozoa</taxon>
        <taxon>Mollusca</taxon>
        <taxon>Gastropoda</taxon>
        <taxon>Caenogastropoda</taxon>
        <taxon>Architaenioglossa</taxon>
        <taxon>Ampullarioidea</taxon>
        <taxon>Ampullariidae</taxon>
        <taxon>Pomacea</taxon>
    </lineage>
</organism>
<feature type="region of interest" description="Disordered" evidence="3">
    <location>
        <begin position="1"/>
        <end position="21"/>
    </location>
</feature>
<dbReference type="InterPro" id="IPR027486">
    <property type="entry name" value="Ribosomal_uS10_dom"/>
</dbReference>
<evidence type="ECO:0000256" key="2">
    <source>
        <dbReference type="ARBA" id="ARBA00023274"/>
    </source>
</evidence>
<dbReference type="Pfam" id="PF00338">
    <property type="entry name" value="Ribosomal_S10"/>
    <property type="match status" value="1"/>
</dbReference>
<dbReference type="InterPro" id="IPR028002">
    <property type="entry name" value="Myb_DNA-bind_5"/>
</dbReference>
<dbReference type="Pfam" id="PF13873">
    <property type="entry name" value="Myb_DNA-bind_5"/>
    <property type="match status" value="1"/>
</dbReference>
<reference evidence="5 6" key="1">
    <citation type="submission" date="2018-04" db="EMBL/GenBank/DDBJ databases">
        <title>The genome of golden apple snail Pomacea canaliculata provides insight into stress tolerance and invasive adaptation.</title>
        <authorList>
            <person name="Liu C."/>
            <person name="Liu B."/>
            <person name="Ren Y."/>
            <person name="Zhang Y."/>
            <person name="Wang H."/>
            <person name="Li S."/>
            <person name="Jiang F."/>
            <person name="Yin L."/>
            <person name="Zhang G."/>
            <person name="Qian W."/>
            <person name="Fan W."/>
        </authorList>
    </citation>
    <scope>NUCLEOTIDE SEQUENCE [LARGE SCALE GENOMIC DNA]</scope>
    <source>
        <strain evidence="5">SZHN2017</strain>
        <tissue evidence="5">Muscle</tissue>
    </source>
</reference>
<dbReference type="GO" id="GO:1990904">
    <property type="term" value="C:ribonucleoprotein complex"/>
    <property type="evidence" value="ECO:0007669"/>
    <property type="project" value="UniProtKB-KW"/>
</dbReference>
<evidence type="ECO:0000313" key="5">
    <source>
        <dbReference type="EMBL" id="PVD26408.1"/>
    </source>
</evidence>
<feature type="compositionally biased region" description="Low complexity" evidence="3">
    <location>
        <begin position="1"/>
        <end position="11"/>
    </location>
</feature>
<dbReference type="SMART" id="SM01403">
    <property type="entry name" value="Ribosomal_S10"/>
    <property type="match status" value="1"/>
</dbReference>
<proteinExistence type="predicted"/>
<protein>
    <recommendedName>
        <fullName evidence="4">Small ribosomal subunit protein uS10 domain-containing protein</fullName>
    </recommendedName>
</protein>
<dbReference type="GO" id="GO:0005761">
    <property type="term" value="C:mitochondrial ribosome"/>
    <property type="evidence" value="ECO:0007669"/>
    <property type="project" value="InterPro"/>
</dbReference>
<gene>
    <name evidence="5" type="ORF">C0Q70_14084</name>
</gene>
<dbReference type="EMBL" id="PZQS01000008">
    <property type="protein sequence ID" value="PVD26408.1"/>
    <property type="molecule type" value="Genomic_DNA"/>
</dbReference>
<dbReference type="OrthoDB" id="8961517at2759"/>
<evidence type="ECO:0000256" key="3">
    <source>
        <dbReference type="SAM" id="MobiDB-lite"/>
    </source>
</evidence>
<dbReference type="STRING" id="400727.A0A2T7NZ09"/>
<feature type="domain" description="Small ribosomal subunit protein uS10" evidence="4">
    <location>
        <begin position="189"/>
        <end position="283"/>
    </location>
</feature>
<comment type="caution">
    <text evidence="5">The sequence shown here is derived from an EMBL/GenBank/DDBJ whole genome shotgun (WGS) entry which is preliminary data.</text>
</comment>
<name>A0A2T7NZ09_POMCA</name>
<dbReference type="InterPro" id="IPR036838">
    <property type="entry name" value="Ribosomal_uS10_dom_sf"/>
</dbReference>
<sequence length="320" mass="36851">MESPSASLDASSSKKRARKSNFTDAEVKALLQQLAVEADVALSPLCDGPTNKMKAEAWERIATRMNACSEEIRTPDELRSKWRCLKKAVAKQLQKQMKTGIEARPLPYQDIIISLSVRNKSLFMDWGMDLENTRGVSSDKIAKHAQKSRNPSDSVYLFISFSQSRAVHGVFEPDDLKLEPDIPEYATLNLRMRGYDFTTLEAYSKYVRRLTVRLGFETDDWPVPARSFDIKTFKPNSTIEDKKYQLKMFERTVQIENVPSPRLQILLEMMRMNAPEGVFITVKEPDPEEEEFRYIPDKEMQDLQAQIKAIDDAREEKKKK</sequence>
<dbReference type="PANTHER" id="PTHR13473:SF0">
    <property type="entry name" value="LARGE RIBOSOMAL SUBUNIT PROTEIN ML48"/>
    <property type="match status" value="1"/>
</dbReference>
<keyword evidence="6" id="KW-1185">Reference proteome</keyword>
<evidence type="ECO:0000256" key="1">
    <source>
        <dbReference type="ARBA" id="ARBA00022980"/>
    </source>
</evidence>
<keyword evidence="1" id="KW-0689">Ribosomal protein</keyword>
<dbReference type="SUPFAM" id="SSF54999">
    <property type="entry name" value="Ribosomal protein S10"/>
    <property type="match status" value="1"/>
</dbReference>
<evidence type="ECO:0000259" key="4">
    <source>
        <dbReference type="SMART" id="SM01403"/>
    </source>
</evidence>
<dbReference type="Proteomes" id="UP000245119">
    <property type="component" value="Linkage Group LG8"/>
</dbReference>
<keyword evidence="2" id="KW-0687">Ribonucleoprotein</keyword>
<evidence type="ECO:0000313" key="6">
    <source>
        <dbReference type="Proteomes" id="UP000245119"/>
    </source>
</evidence>
<dbReference type="PANTHER" id="PTHR13473">
    <property type="entry name" value="MITOCHONDRIAL RIBOSOMAL PROTEIN L48"/>
    <property type="match status" value="1"/>
</dbReference>
<accession>A0A2T7NZ09</accession>
<dbReference type="AlphaFoldDB" id="A0A2T7NZ09"/>
<dbReference type="InterPro" id="IPR027487">
    <property type="entry name" value="Ribosomal_mL48"/>
</dbReference>